<dbReference type="InterPro" id="IPR052186">
    <property type="entry name" value="Hydantoin_racemase-like"/>
</dbReference>
<organism evidence="2 3">
    <name type="scientific">Oceanobacillus locisalsi</name>
    <dbReference type="NCBI Taxonomy" id="546107"/>
    <lineage>
        <taxon>Bacteria</taxon>
        <taxon>Bacillati</taxon>
        <taxon>Bacillota</taxon>
        <taxon>Bacilli</taxon>
        <taxon>Bacillales</taxon>
        <taxon>Bacillaceae</taxon>
        <taxon>Oceanobacillus</taxon>
    </lineage>
</organism>
<proteinExistence type="inferred from homology"/>
<protein>
    <submittedName>
        <fullName evidence="2">Aspartate/glutamate racemase family protein</fullName>
    </submittedName>
</protein>
<dbReference type="RefSeq" id="WP_379591598.1">
    <property type="nucleotide sequence ID" value="NZ_JBHTKK010000008.1"/>
</dbReference>
<accession>A0ABW3NEA6</accession>
<evidence type="ECO:0000313" key="3">
    <source>
        <dbReference type="Proteomes" id="UP001597041"/>
    </source>
</evidence>
<dbReference type="InterPro" id="IPR015942">
    <property type="entry name" value="Asp/Glu/hydantoin_racemase"/>
</dbReference>
<sequence length="252" mass="28600">MKLLVINPFATDAYDEKISNVIESVTREDTSIVVEHLDRGLPFIRHAYFQSLIVPDIVERIYQAEKEGFDGVFVSCIFEPGVKEAKELVDIPVIGGSVPNIFLARQLGQRFAFLTDTPRADAITYDLFKQNKLDTECVGIKSVDMGVEDIKKYPEKSQERIIEHIKEFRSQGADVIINGCTVLAAFFEKENIPSELQNIPIIDTNVGSIKTLEMMVDLHQKYNLTVSRDVSYQKPQDLEPSAFEQVRKTYGY</sequence>
<dbReference type="Gene3D" id="3.40.50.12500">
    <property type="match status" value="1"/>
</dbReference>
<dbReference type="Pfam" id="PF01177">
    <property type="entry name" value="Asp_Glu_race"/>
    <property type="match status" value="1"/>
</dbReference>
<evidence type="ECO:0000313" key="2">
    <source>
        <dbReference type="EMBL" id="MFD1066007.1"/>
    </source>
</evidence>
<reference evidence="3" key="1">
    <citation type="journal article" date="2019" name="Int. J. Syst. Evol. Microbiol.">
        <title>The Global Catalogue of Microorganisms (GCM) 10K type strain sequencing project: providing services to taxonomists for standard genome sequencing and annotation.</title>
        <authorList>
            <consortium name="The Broad Institute Genomics Platform"/>
            <consortium name="The Broad Institute Genome Sequencing Center for Infectious Disease"/>
            <person name="Wu L."/>
            <person name="Ma J."/>
        </authorList>
    </citation>
    <scope>NUCLEOTIDE SEQUENCE [LARGE SCALE GENOMIC DNA]</scope>
    <source>
        <strain evidence="3">CCUG 56608</strain>
    </source>
</reference>
<comment type="similarity">
    <text evidence="1">Belongs to the HyuE racemase family.</text>
</comment>
<name>A0ABW3NEA6_9BACI</name>
<dbReference type="EMBL" id="JBHTKK010000008">
    <property type="protein sequence ID" value="MFD1066007.1"/>
    <property type="molecule type" value="Genomic_DNA"/>
</dbReference>
<dbReference type="PANTHER" id="PTHR28047">
    <property type="entry name" value="PROTEIN DCG1"/>
    <property type="match status" value="1"/>
</dbReference>
<dbReference type="PANTHER" id="PTHR28047:SF5">
    <property type="entry name" value="PROTEIN DCG1"/>
    <property type="match status" value="1"/>
</dbReference>
<dbReference type="Proteomes" id="UP001597041">
    <property type="component" value="Unassembled WGS sequence"/>
</dbReference>
<comment type="caution">
    <text evidence="2">The sequence shown here is derived from an EMBL/GenBank/DDBJ whole genome shotgun (WGS) entry which is preliminary data.</text>
</comment>
<evidence type="ECO:0000256" key="1">
    <source>
        <dbReference type="ARBA" id="ARBA00038414"/>
    </source>
</evidence>
<keyword evidence="3" id="KW-1185">Reference proteome</keyword>
<gene>
    <name evidence="2" type="ORF">ACFQ19_08215</name>
</gene>
<dbReference type="InterPro" id="IPR053714">
    <property type="entry name" value="Iso_Racemase_Enz_sf"/>
</dbReference>